<keyword evidence="2" id="KW-1185">Reference proteome</keyword>
<dbReference type="Proteomes" id="UP000323454">
    <property type="component" value="Unassembled WGS sequence"/>
</dbReference>
<reference evidence="1 2" key="2">
    <citation type="submission" date="2019-09" db="EMBL/GenBank/DDBJ databases">
        <authorList>
            <person name="Jin C."/>
        </authorList>
    </citation>
    <scope>NUCLEOTIDE SEQUENCE [LARGE SCALE GENOMIC DNA]</scope>
    <source>
        <strain evidence="1 2">AN110305</strain>
    </source>
</reference>
<evidence type="ECO:0000313" key="2">
    <source>
        <dbReference type="Proteomes" id="UP000323454"/>
    </source>
</evidence>
<name>A0A5B2XNU2_9PSEU</name>
<dbReference type="AlphaFoldDB" id="A0A5B2XNU2"/>
<dbReference type="EMBL" id="VUOB01000010">
    <property type="protein sequence ID" value="KAA2264581.1"/>
    <property type="molecule type" value="Genomic_DNA"/>
</dbReference>
<evidence type="ECO:0000313" key="1">
    <source>
        <dbReference type="EMBL" id="KAA2264581.1"/>
    </source>
</evidence>
<dbReference type="RefSeq" id="WP_149848385.1">
    <property type="nucleotide sequence ID" value="NZ_VUOB01000010.1"/>
</dbReference>
<proteinExistence type="predicted"/>
<comment type="caution">
    <text evidence="1">The sequence shown here is derived from an EMBL/GenBank/DDBJ whole genome shotgun (WGS) entry which is preliminary data.</text>
</comment>
<protein>
    <recommendedName>
        <fullName evidence="3">Excreted virulence factor EspC, type VII ESX diderm</fullName>
    </recommendedName>
</protein>
<reference evidence="1 2" key="1">
    <citation type="submission" date="2019-09" db="EMBL/GenBank/DDBJ databases">
        <title>Goodfellowia gen. nov., a new genus of the Pseudonocardineae related to Actinoalloteichus, containing Goodfellowia coeruleoviolacea gen. nov., comb. nov. gen. nov., comb. nov.</title>
        <authorList>
            <person name="Labeda D."/>
        </authorList>
    </citation>
    <scope>NUCLEOTIDE SEQUENCE [LARGE SCALE GENOMIC DNA]</scope>
    <source>
        <strain evidence="1 2">AN110305</strain>
    </source>
</reference>
<evidence type="ECO:0008006" key="3">
    <source>
        <dbReference type="Google" id="ProtNLM"/>
    </source>
</evidence>
<gene>
    <name evidence="1" type="ORF">F0L68_05595</name>
</gene>
<organism evidence="1 2">
    <name type="scientific">Solihabitans fulvus</name>
    <dbReference type="NCBI Taxonomy" id="1892852"/>
    <lineage>
        <taxon>Bacteria</taxon>
        <taxon>Bacillati</taxon>
        <taxon>Actinomycetota</taxon>
        <taxon>Actinomycetes</taxon>
        <taxon>Pseudonocardiales</taxon>
        <taxon>Pseudonocardiaceae</taxon>
        <taxon>Solihabitans</taxon>
    </lineage>
</organism>
<dbReference type="OrthoDB" id="3625024at2"/>
<sequence>MNGPGFGVDPTVLDSFAGELDKRAAEVHGAADKVGAANGFDFQAFGAVMGQVLAVPSRIALKVVQDKVSGVAGSMDEAAKLTRDTAAHYRETDANNSSKFGG</sequence>
<accession>A0A5B2XNU2</accession>